<accession>A0A246JUP8</accession>
<proteinExistence type="inferred from homology"/>
<dbReference type="PROSITE" id="PS00455">
    <property type="entry name" value="AMP_BINDING"/>
    <property type="match status" value="1"/>
</dbReference>
<feature type="domain" description="AMP-dependent synthetase/ligase" evidence="3">
    <location>
        <begin position="20"/>
        <end position="384"/>
    </location>
</feature>
<dbReference type="InterPro" id="IPR045851">
    <property type="entry name" value="AMP-bd_C_sf"/>
</dbReference>
<name>A0A246JUP8_9SPHN</name>
<dbReference type="Pfam" id="PF13193">
    <property type="entry name" value="AMP-binding_C"/>
    <property type="match status" value="1"/>
</dbReference>
<comment type="caution">
    <text evidence="5">The sequence shown here is derived from an EMBL/GenBank/DDBJ whole genome shotgun (WGS) entry which is preliminary data.</text>
</comment>
<dbReference type="Gene3D" id="3.40.50.12780">
    <property type="entry name" value="N-terminal domain of ligase-like"/>
    <property type="match status" value="1"/>
</dbReference>
<dbReference type="GO" id="GO:0006631">
    <property type="term" value="P:fatty acid metabolic process"/>
    <property type="evidence" value="ECO:0007669"/>
    <property type="project" value="TreeGrafter"/>
</dbReference>
<evidence type="ECO:0000313" key="6">
    <source>
        <dbReference type="Proteomes" id="UP000197361"/>
    </source>
</evidence>
<dbReference type="Proteomes" id="UP000197361">
    <property type="component" value="Unassembled WGS sequence"/>
</dbReference>
<dbReference type="SUPFAM" id="SSF56801">
    <property type="entry name" value="Acetyl-CoA synthetase-like"/>
    <property type="match status" value="1"/>
</dbReference>
<dbReference type="Gene3D" id="3.30.300.30">
    <property type="match status" value="1"/>
</dbReference>
<dbReference type="InterPro" id="IPR042099">
    <property type="entry name" value="ANL_N_sf"/>
</dbReference>
<keyword evidence="6" id="KW-1185">Reference proteome</keyword>
<feature type="domain" description="AMP-binding enzyme C-terminal" evidence="4">
    <location>
        <begin position="434"/>
        <end position="508"/>
    </location>
</feature>
<dbReference type="InterPro" id="IPR025110">
    <property type="entry name" value="AMP-bd_C"/>
</dbReference>
<evidence type="ECO:0000313" key="5">
    <source>
        <dbReference type="EMBL" id="OWQ96787.1"/>
    </source>
</evidence>
<evidence type="ECO:0000256" key="2">
    <source>
        <dbReference type="ARBA" id="ARBA00022598"/>
    </source>
</evidence>
<dbReference type="InterPro" id="IPR000873">
    <property type="entry name" value="AMP-dep_synth/lig_dom"/>
</dbReference>
<sequence length="537" mass="59696">MTHPDPIKPPQQTVTGVLAAAVKEAPERIFLDFSGIQYSYADIDSASTRLANGLLALGVKQGDRVGTLLDTSVEAILIWFAANKIGAVYVPVNAAYKGEYLRHQFADAGVEVVFVEPDYADRLALIKDELPLVHTVIQRGDAPLAAEGLNLKRFDDILGSEDPVADPNKYSDISMLIYTGGTTGPSKGCIISHNYVCNLSRNAVINGKRTKDDISWSPLPLFHLNALAATVLASAMTFSRGVLYPRFSVSNFWPEIERSGATLANLLGSMLAFVADAPDNEAQKRCFGQLRAIRGSPFPPEVREKWRTRFGVKVTGSNVYGLTEASPVTSLHDDDFPKPGSSGKVDPSFEVRIVDDEDNDVPVGTPGEIIIRPRYPHVMFEGYWGRPEETLRIMKNLWLHSGDIGSIDEDGYFYFVDRKKDYLRRRGENISSFELERAFRGHPDIVDVAIHSVLSESAEDDVKATIVLNGESKMTEAEMCSWCADRVPYFAVPRYIEFRDELPRNPVGRVLKYQLRDEGRTPATWDREDAGFELAKR</sequence>
<evidence type="ECO:0000256" key="1">
    <source>
        <dbReference type="ARBA" id="ARBA00006432"/>
    </source>
</evidence>
<keyword evidence="2 5" id="KW-0436">Ligase</keyword>
<organism evidence="5 6">
    <name type="scientific">Sphingopyxis bauzanensis</name>
    <dbReference type="NCBI Taxonomy" id="651663"/>
    <lineage>
        <taxon>Bacteria</taxon>
        <taxon>Pseudomonadati</taxon>
        <taxon>Pseudomonadota</taxon>
        <taxon>Alphaproteobacteria</taxon>
        <taxon>Sphingomonadales</taxon>
        <taxon>Sphingomonadaceae</taxon>
        <taxon>Sphingopyxis</taxon>
    </lineage>
</organism>
<dbReference type="PANTHER" id="PTHR43201:SF5">
    <property type="entry name" value="MEDIUM-CHAIN ACYL-COA LIGASE ACSF2, MITOCHONDRIAL"/>
    <property type="match status" value="1"/>
</dbReference>
<dbReference type="GO" id="GO:0031956">
    <property type="term" value="F:medium-chain fatty acid-CoA ligase activity"/>
    <property type="evidence" value="ECO:0007669"/>
    <property type="project" value="TreeGrafter"/>
</dbReference>
<protein>
    <submittedName>
        <fullName evidence="5">ATP-dependent acyl-CoA ligase</fullName>
    </submittedName>
</protein>
<reference evidence="5 6" key="1">
    <citation type="journal article" date="2010" name="Int. J. Syst. Evol. Microbiol.">
        <title>Sphingopyxis bauzanensis sp. nov., a psychrophilic bacterium isolated from soil.</title>
        <authorList>
            <person name="Zhang D.C."/>
            <person name="Liu H.C."/>
            <person name="Xin Y.H."/>
            <person name="Zhou Y.G."/>
            <person name="Schinner F."/>
            <person name="Margesin R."/>
        </authorList>
    </citation>
    <scope>NUCLEOTIDE SEQUENCE [LARGE SCALE GENOMIC DNA]</scope>
    <source>
        <strain evidence="5 6">DSM 22271</strain>
    </source>
</reference>
<evidence type="ECO:0000259" key="3">
    <source>
        <dbReference type="Pfam" id="PF00501"/>
    </source>
</evidence>
<dbReference type="AlphaFoldDB" id="A0A246JUP8"/>
<comment type="similarity">
    <text evidence="1">Belongs to the ATP-dependent AMP-binding enzyme family.</text>
</comment>
<dbReference type="EMBL" id="NISK01000002">
    <property type="protein sequence ID" value="OWQ96787.1"/>
    <property type="molecule type" value="Genomic_DNA"/>
</dbReference>
<dbReference type="RefSeq" id="WP_088440643.1">
    <property type="nucleotide sequence ID" value="NZ_BMMC01000014.1"/>
</dbReference>
<dbReference type="OrthoDB" id="7315605at2"/>
<dbReference type="InterPro" id="IPR020845">
    <property type="entry name" value="AMP-binding_CS"/>
</dbReference>
<gene>
    <name evidence="5" type="ORF">CDQ92_06585</name>
</gene>
<dbReference type="Pfam" id="PF00501">
    <property type="entry name" value="AMP-binding"/>
    <property type="match status" value="1"/>
</dbReference>
<dbReference type="PANTHER" id="PTHR43201">
    <property type="entry name" value="ACYL-COA SYNTHETASE"/>
    <property type="match status" value="1"/>
</dbReference>
<evidence type="ECO:0000259" key="4">
    <source>
        <dbReference type="Pfam" id="PF13193"/>
    </source>
</evidence>